<feature type="domain" description="SusD-like N-terminal" evidence="8">
    <location>
        <begin position="46"/>
        <end position="218"/>
    </location>
</feature>
<dbReference type="SUPFAM" id="SSF48452">
    <property type="entry name" value="TPR-like"/>
    <property type="match status" value="1"/>
</dbReference>
<dbReference type="CDD" id="cd08977">
    <property type="entry name" value="SusD"/>
    <property type="match status" value="1"/>
</dbReference>
<comment type="subcellular location">
    <subcellularLocation>
        <location evidence="1">Cell outer membrane</location>
    </subcellularLocation>
</comment>
<dbReference type="Gene3D" id="2.20.20.130">
    <property type="match status" value="1"/>
</dbReference>
<dbReference type="RefSeq" id="WP_290266516.1">
    <property type="nucleotide sequence ID" value="NZ_JAUFQQ010000005.1"/>
</dbReference>
<feature type="domain" description="RagB/SusD" evidence="7">
    <location>
        <begin position="336"/>
        <end position="466"/>
    </location>
</feature>
<dbReference type="Pfam" id="PF07980">
    <property type="entry name" value="SusD_RagB"/>
    <property type="match status" value="1"/>
</dbReference>
<evidence type="ECO:0000256" key="6">
    <source>
        <dbReference type="SAM" id="SignalP"/>
    </source>
</evidence>
<accession>A0ABV5FLN8</accession>
<evidence type="ECO:0000256" key="1">
    <source>
        <dbReference type="ARBA" id="ARBA00004442"/>
    </source>
</evidence>
<feature type="chain" id="PRO_5047341100" evidence="6">
    <location>
        <begin position="23"/>
        <end position="466"/>
    </location>
</feature>
<protein>
    <submittedName>
        <fullName evidence="9">RagB/SusD family nutrient uptake outer membrane protein</fullName>
    </submittedName>
</protein>
<dbReference type="InterPro" id="IPR012944">
    <property type="entry name" value="SusD_RagB_dom"/>
</dbReference>
<dbReference type="Gene3D" id="1.25.40.390">
    <property type="match status" value="1"/>
</dbReference>
<dbReference type="Pfam" id="PF14322">
    <property type="entry name" value="SusD-like_3"/>
    <property type="match status" value="1"/>
</dbReference>
<keyword evidence="3 6" id="KW-0732">Signal</keyword>
<feature type="signal peptide" evidence="6">
    <location>
        <begin position="1"/>
        <end position="22"/>
    </location>
</feature>
<evidence type="ECO:0000256" key="3">
    <source>
        <dbReference type="ARBA" id="ARBA00022729"/>
    </source>
</evidence>
<evidence type="ECO:0000256" key="4">
    <source>
        <dbReference type="ARBA" id="ARBA00023136"/>
    </source>
</evidence>
<organism evidence="9 10">
    <name type="scientific">Flavobacterium branchiarum</name>
    <dbReference type="NCBI Taxonomy" id="1114870"/>
    <lineage>
        <taxon>Bacteria</taxon>
        <taxon>Pseudomonadati</taxon>
        <taxon>Bacteroidota</taxon>
        <taxon>Flavobacteriia</taxon>
        <taxon>Flavobacteriales</taxon>
        <taxon>Flavobacteriaceae</taxon>
        <taxon>Flavobacterium</taxon>
    </lineage>
</organism>
<reference evidence="9 10" key="1">
    <citation type="submission" date="2024-09" db="EMBL/GenBank/DDBJ databases">
        <authorList>
            <person name="Sun Q."/>
            <person name="Mori K."/>
        </authorList>
    </citation>
    <scope>NUCLEOTIDE SEQUENCE [LARGE SCALE GENOMIC DNA]</scope>
    <source>
        <strain evidence="9 10">CECT 7908</strain>
    </source>
</reference>
<sequence length="466" mass="51781">MRKIIYSSLVLLGLILSSCTDGDLEPKLSINKPSTEIKTVGDLKIMLGGAYDIMTTFGYYGRNVMVFGDVRSDNAYANGNSGRFRTSAAMNMTNADSDANDAFLRMYAVIANCNIILDATIVVDPNIVGNEAEINYVKGQALALRALVHYDLVRIYGQQHVAGGDLSSLGVSYVKHFLDSNAMKPKRSTVEEVKSFVYADLDKALSMMDKAYDKGNKKAIRTITIHAIKARVALYFGDWDIAKTASQEVIDNSGARLLTATEYADSFKANLQPNSIFELVFTSDDNLTNNSLFNIYNNTGYGDIVVLEDLKDQFSSSDVRGNMISVQEKFRLRNTGKFIKADVNVVLFRFEEMLLINAESTFRLNEADPLALASLNLLAINRGATPYESISVENILLERRKELCFEGFRFDDIARTKMNMPVVDAVKQTYDDLGLEGITYGSSRYAFPIPLKEMNANPNIVQNMGY</sequence>
<proteinExistence type="inferred from homology"/>
<keyword evidence="5" id="KW-0998">Cell outer membrane</keyword>
<dbReference type="InterPro" id="IPR011990">
    <property type="entry name" value="TPR-like_helical_dom_sf"/>
</dbReference>
<evidence type="ECO:0000256" key="5">
    <source>
        <dbReference type="ARBA" id="ARBA00023237"/>
    </source>
</evidence>
<evidence type="ECO:0000259" key="7">
    <source>
        <dbReference type="Pfam" id="PF07980"/>
    </source>
</evidence>
<dbReference type="InterPro" id="IPR033985">
    <property type="entry name" value="SusD-like_N"/>
</dbReference>
<dbReference type="PROSITE" id="PS51257">
    <property type="entry name" value="PROKAR_LIPOPROTEIN"/>
    <property type="match status" value="1"/>
</dbReference>
<evidence type="ECO:0000259" key="8">
    <source>
        <dbReference type="Pfam" id="PF14322"/>
    </source>
</evidence>
<evidence type="ECO:0000313" key="9">
    <source>
        <dbReference type="EMBL" id="MFB9064397.1"/>
    </source>
</evidence>
<dbReference type="Proteomes" id="UP001589589">
    <property type="component" value="Unassembled WGS sequence"/>
</dbReference>
<evidence type="ECO:0000313" key="10">
    <source>
        <dbReference type="Proteomes" id="UP001589589"/>
    </source>
</evidence>
<keyword evidence="4" id="KW-0472">Membrane</keyword>
<name>A0ABV5FLN8_9FLAO</name>
<keyword evidence="10" id="KW-1185">Reference proteome</keyword>
<evidence type="ECO:0000256" key="2">
    <source>
        <dbReference type="ARBA" id="ARBA00006275"/>
    </source>
</evidence>
<dbReference type="Gene3D" id="1.25.40.900">
    <property type="match status" value="1"/>
</dbReference>
<gene>
    <name evidence="9" type="ORF">ACFFUQ_10225</name>
</gene>
<dbReference type="EMBL" id="JBHMEX010000032">
    <property type="protein sequence ID" value="MFB9064397.1"/>
    <property type="molecule type" value="Genomic_DNA"/>
</dbReference>
<comment type="similarity">
    <text evidence="2">Belongs to the SusD family.</text>
</comment>
<comment type="caution">
    <text evidence="9">The sequence shown here is derived from an EMBL/GenBank/DDBJ whole genome shotgun (WGS) entry which is preliminary data.</text>
</comment>